<reference evidence="1" key="1">
    <citation type="submission" date="2020-05" db="EMBL/GenBank/DDBJ databases">
        <title>Large-scale comparative analyses of tick genomes elucidate their genetic diversity and vector capacities.</title>
        <authorList>
            <person name="Jia N."/>
            <person name="Wang J."/>
            <person name="Shi W."/>
            <person name="Du L."/>
            <person name="Sun Y."/>
            <person name="Zhan W."/>
            <person name="Jiang J."/>
            <person name="Wang Q."/>
            <person name="Zhang B."/>
            <person name="Ji P."/>
            <person name="Sakyi L.B."/>
            <person name="Cui X."/>
            <person name="Yuan T."/>
            <person name="Jiang B."/>
            <person name="Yang W."/>
            <person name="Lam T.T.-Y."/>
            <person name="Chang Q."/>
            <person name="Ding S."/>
            <person name="Wang X."/>
            <person name="Zhu J."/>
            <person name="Ruan X."/>
            <person name="Zhao L."/>
            <person name="Wei J."/>
            <person name="Que T."/>
            <person name="Du C."/>
            <person name="Cheng J."/>
            <person name="Dai P."/>
            <person name="Han X."/>
            <person name="Huang E."/>
            <person name="Gao Y."/>
            <person name="Liu J."/>
            <person name="Shao H."/>
            <person name="Ye R."/>
            <person name="Li L."/>
            <person name="Wei W."/>
            <person name="Wang X."/>
            <person name="Wang C."/>
            <person name="Yang T."/>
            <person name="Huo Q."/>
            <person name="Li W."/>
            <person name="Guo W."/>
            <person name="Chen H."/>
            <person name="Zhou L."/>
            <person name="Ni X."/>
            <person name="Tian J."/>
            <person name="Zhou Y."/>
            <person name="Sheng Y."/>
            <person name="Liu T."/>
            <person name="Pan Y."/>
            <person name="Xia L."/>
            <person name="Li J."/>
            <person name="Zhao F."/>
            <person name="Cao W."/>
        </authorList>
    </citation>
    <scope>NUCLEOTIDE SEQUENCE</scope>
    <source>
        <strain evidence="1">Dsil-2018</strain>
    </source>
</reference>
<sequence>MAEDADVELFEREACDGCGGGSRPQPPPLLPNHWFSVAIFDDDEPQLMLANVPSPERAARSKFNLTYEVKVLIAALFIAIILGVAFFLQPKSKRQLERFCTTTGCEEHRRRLENQLDQSVDPCDDFYAYVCGRWEPRKEFHLSRSELSDMFLSWLYKLPATLEKGVVQFPVGKKVAAMFERCRTQKGSQVGIIKGFMRSRGIVWPESPEEPVPPAKALFDLSFNWNVHLWFTLKVLPAIPTKMPRRIFLAPNQLMLLWKAMINQIPKQSFQRVYTDLFKIFADDKSRKPETNDAFQTHDILEYVYDTLVPSCPCKSHTPGLFSLSDIDKSSPIPIGEHIMNISNEVLGIYPPFTMDDLVLVSDMSHFDNILRIFGRVNDTTLLRHLAFLFAQVYAVVAYPTGVLVVVHGSEHRAEEERPRFCAGQIEPSYKLLVAAMTSVAHFSEQERRRIDEQLEGIVQVAVDKTWAVSWLDNKTKQVATQKLKNVRTVVWPSDKFLTPEVLEEVYADFNGSASSFADFWIDTRRSQRLLFGSEAAEQELLLGDNTRLPYVEYIRVLNRLSVSLGALAAPLYYPQGTKAMLHGGVLFLYARALISAIDNEGVVINPQGEIVSSWLNEDLQETYEQRTLGCLPGNVSIFPEIPAMEVAYEAFKRSFEDNDTQLSEDLTEEKVFFITACLSTCATTPADNLYGGDCNKAVVNFEPFARAFNCPVGSKMNPATKCSFYD</sequence>
<gene>
    <name evidence="1" type="ORF">HPB49_004600</name>
</gene>
<evidence type="ECO:0000313" key="1">
    <source>
        <dbReference type="EMBL" id="KAH7953097.1"/>
    </source>
</evidence>
<name>A0ACB8CV73_DERSI</name>
<evidence type="ECO:0000313" key="2">
    <source>
        <dbReference type="Proteomes" id="UP000821865"/>
    </source>
</evidence>
<comment type="caution">
    <text evidence="1">The sequence shown here is derived from an EMBL/GenBank/DDBJ whole genome shotgun (WGS) entry which is preliminary data.</text>
</comment>
<dbReference type="Proteomes" id="UP000821865">
    <property type="component" value="Chromosome 4"/>
</dbReference>
<keyword evidence="2" id="KW-1185">Reference proteome</keyword>
<protein>
    <submittedName>
        <fullName evidence="1">Uncharacterized protein</fullName>
    </submittedName>
</protein>
<dbReference type="EMBL" id="CM023473">
    <property type="protein sequence ID" value="KAH7953097.1"/>
    <property type="molecule type" value="Genomic_DNA"/>
</dbReference>
<organism evidence="1 2">
    <name type="scientific">Dermacentor silvarum</name>
    <name type="common">Tick</name>
    <dbReference type="NCBI Taxonomy" id="543639"/>
    <lineage>
        <taxon>Eukaryota</taxon>
        <taxon>Metazoa</taxon>
        <taxon>Ecdysozoa</taxon>
        <taxon>Arthropoda</taxon>
        <taxon>Chelicerata</taxon>
        <taxon>Arachnida</taxon>
        <taxon>Acari</taxon>
        <taxon>Parasitiformes</taxon>
        <taxon>Ixodida</taxon>
        <taxon>Ixodoidea</taxon>
        <taxon>Ixodidae</taxon>
        <taxon>Rhipicephalinae</taxon>
        <taxon>Dermacentor</taxon>
    </lineage>
</organism>
<accession>A0ACB8CV73</accession>
<proteinExistence type="predicted"/>